<name>A0A6J7X2Q3_9CAUD</name>
<dbReference type="InterPro" id="IPR038713">
    <property type="entry name" value="Terminase_Gp1_N_sf"/>
</dbReference>
<proteinExistence type="predicted"/>
<protein>
    <recommendedName>
        <fullName evidence="4">Terminase small subunit</fullName>
    </recommendedName>
</protein>
<dbReference type="Gene3D" id="1.10.10.1400">
    <property type="entry name" value="Terminase, small subunit, N-terminal DNA-binding domain, HTH motif"/>
    <property type="match status" value="1"/>
</dbReference>
<organism evidence="3">
    <name type="scientific">uncultured Caudovirales phage</name>
    <dbReference type="NCBI Taxonomy" id="2100421"/>
    <lineage>
        <taxon>Viruses</taxon>
        <taxon>Duplodnaviria</taxon>
        <taxon>Heunggongvirae</taxon>
        <taxon>Uroviricota</taxon>
        <taxon>Caudoviricetes</taxon>
        <taxon>Peduoviridae</taxon>
        <taxon>Maltschvirus</taxon>
        <taxon>Maltschvirus maltsch</taxon>
    </lineage>
</organism>
<evidence type="ECO:0000256" key="1">
    <source>
        <dbReference type="SAM" id="MobiDB-lite"/>
    </source>
</evidence>
<evidence type="ECO:0008006" key="4">
    <source>
        <dbReference type="Google" id="ProtNLM"/>
    </source>
</evidence>
<dbReference type="EMBL" id="LR796617">
    <property type="protein sequence ID" value="CAB4154926.1"/>
    <property type="molecule type" value="Genomic_DNA"/>
</dbReference>
<evidence type="ECO:0000313" key="3">
    <source>
        <dbReference type="EMBL" id="CAB5224445.1"/>
    </source>
</evidence>
<gene>
    <name evidence="2" type="ORF">UFOVP652_46</name>
    <name evidence="3" type="ORF">UFOVP734_78</name>
</gene>
<feature type="compositionally biased region" description="Acidic residues" evidence="1">
    <location>
        <begin position="192"/>
        <end position="201"/>
    </location>
</feature>
<accession>A0A6J7X2Q3</accession>
<evidence type="ECO:0000313" key="2">
    <source>
        <dbReference type="EMBL" id="CAB4154926.1"/>
    </source>
</evidence>
<reference evidence="3" key="1">
    <citation type="submission" date="2020-05" db="EMBL/GenBank/DDBJ databases">
        <authorList>
            <person name="Chiriac C."/>
            <person name="Salcher M."/>
            <person name="Ghai R."/>
            <person name="Kavagutti S V."/>
        </authorList>
    </citation>
    <scope>NUCLEOTIDE SEQUENCE</scope>
</reference>
<feature type="region of interest" description="Disordered" evidence="1">
    <location>
        <begin position="182"/>
        <end position="224"/>
    </location>
</feature>
<dbReference type="EMBL" id="LR798328">
    <property type="protein sequence ID" value="CAB5224445.1"/>
    <property type="molecule type" value="Genomic_DNA"/>
</dbReference>
<sequence length="224" mass="25278">MGVKKDDKFLAGKNLGGIDARVEARISAPVKQHKPRLLSPQEWKFVEEFVAGDGHVTLKEAALRAGYSENWAKNKARELTDPDMNPHIVAAIQERRRELGEKYATTFERHMRDLQVIRDQALTAGAYGAAVQAEYRRGQALGTIYIDRKEIRHGTIDSMSKEEVQRKLDEIKRLYGVQAGPIVDVTPKQINEEPDEEEPDGPETRSEPVQKGPGQYPKLPFHPD</sequence>